<proteinExistence type="predicted"/>
<keyword evidence="2" id="KW-1185">Reference proteome</keyword>
<evidence type="ECO:0000313" key="3">
    <source>
        <dbReference type="WBParaSite" id="PEQ_0001122901-mRNA-1"/>
    </source>
</evidence>
<evidence type="ECO:0000313" key="2">
    <source>
        <dbReference type="Proteomes" id="UP000887564"/>
    </source>
</evidence>
<protein>
    <submittedName>
        <fullName evidence="3">Rapamycin-insensitive companion of mTOR domain-containing protein</fullName>
    </submittedName>
</protein>
<dbReference type="Pfam" id="PF14668">
    <property type="entry name" value="RICTOR_V"/>
    <property type="match status" value="1"/>
</dbReference>
<dbReference type="InterPro" id="IPR029452">
    <property type="entry name" value="RICTOR_V"/>
</dbReference>
<dbReference type="Proteomes" id="UP000887564">
    <property type="component" value="Unplaced"/>
</dbReference>
<name>A0A914S254_PAREQ</name>
<dbReference type="WBParaSite" id="PEQ_0001122901-mRNA-1">
    <property type="protein sequence ID" value="PEQ_0001122901-mRNA-1"/>
    <property type="gene ID" value="PEQ_0001122901"/>
</dbReference>
<accession>A0A914S254</accession>
<evidence type="ECO:0000259" key="1">
    <source>
        <dbReference type="Pfam" id="PF14668"/>
    </source>
</evidence>
<reference evidence="3" key="1">
    <citation type="submission" date="2022-11" db="UniProtKB">
        <authorList>
            <consortium name="WormBaseParasite"/>
        </authorList>
    </citation>
    <scope>IDENTIFICATION</scope>
</reference>
<dbReference type="AlphaFoldDB" id="A0A914S254"/>
<sequence length="196" mass="21908">MSLSRRLKLILNIVTVDNFATILFYHSVGKIYSYFFPRATSTTRLLLAVPEVELFPPGSLLLRLGSALNILPTETVPVICRYAERCPILSVRGVAFWAMNLIGSSKQGLLNSHFRIEEYFPSHSSSLIFSPVLLSFQNGLNPLSLLAPTAFIEKAKLLTNLKQFNLSSEHRVRICGDATWIAVLSMLSLFCTVNEE</sequence>
<feature type="domain" description="Rapamycin-insensitive companion of mTOR" evidence="1">
    <location>
        <begin position="69"/>
        <end position="109"/>
    </location>
</feature>
<organism evidence="2 3">
    <name type="scientific">Parascaris equorum</name>
    <name type="common">Equine roundworm</name>
    <dbReference type="NCBI Taxonomy" id="6256"/>
    <lineage>
        <taxon>Eukaryota</taxon>
        <taxon>Metazoa</taxon>
        <taxon>Ecdysozoa</taxon>
        <taxon>Nematoda</taxon>
        <taxon>Chromadorea</taxon>
        <taxon>Rhabditida</taxon>
        <taxon>Spirurina</taxon>
        <taxon>Ascaridomorpha</taxon>
        <taxon>Ascaridoidea</taxon>
        <taxon>Ascarididae</taxon>
        <taxon>Parascaris</taxon>
    </lineage>
</organism>